<dbReference type="PANTHER" id="PTHR30146:SF109">
    <property type="entry name" value="HTH-TYPE TRANSCRIPTIONAL REGULATOR GALS"/>
    <property type="match status" value="1"/>
</dbReference>
<dbReference type="InterPro" id="IPR010982">
    <property type="entry name" value="Lambda_DNA-bd_dom_sf"/>
</dbReference>
<dbReference type="InterPro" id="IPR046335">
    <property type="entry name" value="LacI/GalR-like_sensor"/>
</dbReference>
<gene>
    <name evidence="6" type="ORF">C6Y08_12295</name>
    <name evidence="7" type="ORF">D6U18_02380</name>
    <name evidence="5" type="ORF">OOJ94_14790</name>
</gene>
<evidence type="ECO:0000256" key="1">
    <source>
        <dbReference type="ARBA" id="ARBA00023015"/>
    </source>
</evidence>
<dbReference type="AlphaFoldDB" id="A0A2I0Z7T1"/>
<name>A0A2I0Z7T1_LACPE</name>
<keyword evidence="8" id="KW-1185">Reference proteome</keyword>
<evidence type="ECO:0000313" key="5">
    <source>
        <dbReference type="EMBL" id="MDF2314084.1"/>
    </source>
</evidence>
<protein>
    <submittedName>
        <fullName evidence="6">LacI family transcriptional regulator</fullName>
    </submittedName>
    <submittedName>
        <fullName evidence="5">Substrate-binding domain-containing protein</fullName>
    </submittedName>
</protein>
<reference evidence="6 8" key="1">
    <citation type="submission" date="2018-03" db="EMBL/GenBank/DDBJ databases">
        <title>Draft Genome Sequences of six Lactobacillus pentosus Strains Isolated from Brines of Traditionally Fermented Spanish-Style Green Table Olives.</title>
        <authorList>
            <person name="Calero-Delgado B."/>
            <person name="Martin-Platero A.M."/>
            <person name="Perez-Pulido A.J."/>
            <person name="Benitez-Cabello A."/>
            <person name="Casimiro-Soriguer C.S."/>
            <person name="Martinez-Bueno M."/>
            <person name="Arroyo-Lopez F.N."/>
            <person name="Rodriguez-Gomez F."/>
            <person name="Bautista-Gallego J."/>
            <person name="Garrido-Fernandez A."/>
            <person name="Jimenez-Diaz R."/>
        </authorList>
    </citation>
    <scope>NUCLEOTIDE SEQUENCE [LARGE SCALE GENOMIC DNA]</scope>
    <source>
        <strain evidence="6 8">IG2</strain>
    </source>
</reference>
<dbReference type="SUPFAM" id="SSF47413">
    <property type="entry name" value="lambda repressor-like DNA-binding domains"/>
    <property type="match status" value="1"/>
</dbReference>
<reference evidence="5" key="3">
    <citation type="submission" date="2022-11" db="EMBL/GenBank/DDBJ databases">
        <authorList>
            <person name="Wang Z."/>
        </authorList>
    </citation>
    <scope>NUCLEOTIDE SEQUENCE</scope>
    <source>
        <strain evidence="5">P2000</strain>
    </source>
</reference>
<dbReference type="Proteomes" id="UP001151834">
    <property type="component" value="Unassembled WGS sequence"/>
</dbReference>
<organism evidence="5 10">
    <name type="scientific">Lactiplantibacillus pentosus</name>
    <name type="common">Lactobacillus pentosus</name>
    <dbReference type="NCBI Taxonomy" id="1589"/>
    <lineage>
        <taxon>Bacteria</taxon>
        <taxon>Bacillati</taxon>
        <taxon>Bacillota</taxon>
        <taxon>Bacilli</taxon>
        <taxon>Lactobacillales</taxon>
        <taxon>Lactobacillaceae</taxon>
        <taxon>Lactiplantibacillus</taxon>
    </lineage>
</organism>
<dbReference type="InterPro" id="IPR000843">
    <property type="entry name" value="HTH_LacI"/>
</dbReference>
<dbReference type="CDD" id="cd01392">
    <property type="entry name" value="HTH_LacI"/>
    <property type="match status" value="1"/>
</dbReference>
<dbReference type="Proteomes" id="UP000238378">
    <property type="component" value="Unassembled WGS sequence"/>
</dbReference>
<keyword evidence="3" id="KW-0804">Transcription</keyword>
<dbReference type="InterPro" id="IPR028082">
    <property type="entry name" value="Peripla_BP_I"/>
</dbReference>
<keyword evidence="2" id="KW-0238">DNA-binding</keyword>
<dbReference type="EMBL" id="PVOB01000201">
    <property type="protein sequence ID" value="PRO93832.1"/>
    <property type="molecule type" value="Genomic_DNA"/>
</dbReference>
<dbReference type="GO" id="GO:0003700">
    <property type="term" value="F:DNA-binding transcription factor activity"/>
    <property type="evidence" value="ECO:0007669"/>
    <property type="project" value="TreeGrafter"/>
</dbReference>
<dbReference type="OrthoDB" id="9784962at2"/>
<dbReference type="Gene3D" id="3.40.50.2300">
    <property type="match status" value="2"/>
</dbReference>
<comment type="caution">
    <text evidence="5">The sequence shown here is derived from an EMBL/GenBank/DDBJ whole genome shotgun (WGS) entry which is preliminary data.</text>
</comment>
<evidence type="ECO:0000313" key="7">
    <source>
        <dbReference type="EMBL" id="RMW51197.1"/>
    </source>
</evidence>
<accession>A0A2I0Z7T1</accession>
<keyword evidence="1" id="KW-0805">Transcription regulation</keyword>
<dbReference type="GeneID" id="49395552"/>
<dbReference type="Pfam" id="PF13377">
    <property type="entry name" value="Peripla_BP_3"/>
    <property type="match status" value="1"/>
</dbReference>
<evidence type="ECO:0000313" key="10">
    <source>
        <dbReference type="Proteomes" id="UP001151834"/>
    </source>
</evidence>
<dbReference type="RefSeq" id="WP_050338111.1">
    <property type="nucleotide sequence ID" value="NZ_BJZC01000005.1"/>
</dbReference>
<evidence type="ECO:0000256" key="3">
    <source>
        <dbReference type="ARBA" id="ARBA00023163"/>
    </source>
</evidence>
<feature type="domain" description="HTH lacI-type" evidence="4">
    <location>
        <begin position="3"/>
        <end position="58"/>
    </location>
</feature>
<dbReference type="Proteomes" id="UP000276249">
    <property type="component" value="Unassembled WGS sequence"/>
</dbReference>
<dbReference type="PANTHER" id="PTHR30146">
    <property type="entry name" value="LACI-RELATED TRANSCRIPTIONAL REPRESSOR"/>
    <property type="match status" value="1"/>
</dbReference>
<evidence type="ECO:0000259" key="4">
    <source>
        <dbReference type="PROSITE" id="PS50932"/>
    </source>
</evidence>
<dbReference type="Gene3D" id="1.10.260.40">
    <property type="entry name" value="lambda repressor-like DNA-binding domains"/>
    <property type="match status" value="1"/>
</dbReference>
<evidence type="ECO:0000256" key="2">
    <source>
        <dbReference type="ARBA" id="ARBA00023125"/>
    </source>
</evidence>
<reference evidence="5" key="4">
    <citation type="journal article" date="2023" name="Front Nutr">
        <title>Lactiplantibacillus pentosus P2020 protects the hyperuricemia and renal inflammation in mice.</title>
        <authorList>
            <person name="Wang Z."/>
            <person name="Song L."/>
            <person name="Li X."/>
            <person name="Xiao Y."/>
            <person name="Huang Y."/>
            <person name="Zhang Y."/>
            <person name="Li J."/>
            <person name="Li M."/>
            <person name="Ren Z."/>
        </authorList>
    </citation>
    <scope>NUCLEOTIDE SEQUENCE</scope>
    <source>
        <strain evidence="5">P2000</strain>
    </source>
</reference>
<evidence type="ECO:0000313" key="9">
    <source>
        <dbReference type="Proteomes" id="UP000276249"/>
    </source>
</evidence>
<reference evidence="7 9" key="2">
    <citation type="submission" date="2018-10" db="EMBL/GenBank/DDBJ databases">
        <title>Genome sequences of five Lactobacillus pentosus strains isolated from brines of traditionally fermented spanish-style green table olives and differences between them.</title>
        <authorList>
            <person name="Jimenez Diaz R."/>
        </authorList>
    </citation>
    <scope>NUCLEOTIDE SEQUENCE [LARGE SCALE GENOMIC DNA]</scope>
    <source>
        <strain evidence="7 9">IG10</strain>
    </source>
</reference>
<dbReference type="Pfam" id="PF00356">
    <property type="entry name" value="LacI"/>
    <property type="match status" value="1"/>
</dbReference>
<dbReference type="SUPFAM" id="SSF53822">
    <property type="entry name" value="Periplasmic binding protein-like I"/>
    <property type="match status" value="1"/>
</dbReference>
<dbReference type="GO" id="GO:0000976">
    <property type="term" value="F:transcription cis-regulatory region binding"/>
    <property type="evidence" value="ECO:0007669"/>
    <property type="project" value="TreeGrafter"/>
</dbReference>
<dbReference type="EMBL" id="JAPEQV010000021">
    <property type="protein sequence ID" value="MDF2314084.1"/>
    <property type="molecule type" value="Genomic_DNA"/>
</dbReference>
<dbReference type="SMART" id="SM00354">
    <property type="entry name" value="HTH_LACI"/>
    <property type="match status" value="1"/>
</dbReference>
<dbReference type="PROSITE" id="PS50932">
    <property type="entry name" value="HTH_LACI_2"/>
    <property type="match status" value="1"/>
</dbReference>
<dbReference type="EMBL" id="RDCJ01000027">
    <property type="protein sequence ID" value="RMW51197.1"/>
    <property type="molecule type" value="Genomic_DNA"/>
</dbReference>
<evidence type="ECO:0000313" key="8">
    <source>
        <dbReference type="Proteomes" id="UP000238378"/>
    </source>
</evidence>
<sequence length="335" mass="36486">MAVTIKDIARKVGVAPSTVSRVLSNKSKYYTSETAEMVRNAAKELGYKKNQAAVELVKKRSNVIAAVVSSVKTNFAEQIIDGIQQEARQNGYNLIIVYSGSADPEEQRHALLTAIERPVMGILLLSIALTDDNLALLQSSDVPYCFLSMGFDDDRPFISSDDEAIGYQATKLLINKGHRKIGIAGIDQYPYTGRRRLEGYKKALKEADITVSQDWIQPGDYSYASGEAAMKAFGKHTELTGVIAASDMTAIGVLNQANSFGIAVPTDLSIVSIDGTEMCNITRPQLTSISQDFFQMGVIGVQMLQQSVADGSERVDSQQFLPVSAVNRKSVRTLD</sequence>
<proteinExistence type="predicted"/>
<evidence type="ECO:0000313" key="6">
    <source>
        <dbReference type="EMBL" id="PRO93832.1"/>
    </source>
</evidence>